<dbReference type="PANTHER" id="PTHR40980:SF5">
    <property type="entry name" value="TONB-DEPENDENT RECEPTOR"/>
    <property type="match status" value="1"/>
</dbReference>
<evidence type="ECO:0000259" key="7">
    <source>
        <dbReference type="Pfam" id="PF00593"/>
    </source>
</evidence>
<dbReference type="Proteomes" id="UP000249082">
    <property type="component" value="Unassembled WGS sequence"/>
</dbReference>
<feature type="chain" id="PRO_5016013950" evidence="6">
    <location>
        <begin position="25"/>
        <end position="900"/>
    </location>
</feature>
<comment type="caution">
    <text evidence="9">The sequence shown here is derived from an EMBL/GenBank/DDBJ whole genome shotgun (WGS) entry which is preliminary data.</text>
</comment>
<name>A0A2W5QQN8_9SPHN</name>
<organism evidence="9 10">
    <name type="scientific">Novosphingobium pentaromativorans</name>
    <dbReference type="NCBI Taxonomy" id="205844"/>
    <lineage>
        <taxon>Bacteria</taxon>
        <taxon>Pseudomonadati</taxon>
        <taxon>Pseudomonadota</taxon>
        <taxon>Alphaproteobacteria</taxon>
        <taxon>Sphingomonadales</taxon>
        <taxon>Sphingomonadaceae</taxon>
        <taxon>Novosphingobium</taxon>
    </lineage>
</organism>
<evidence type="ECO:0000313" key="10">
    <source>
        <dbReference type="Proteomes" id="UP000249082"/>
    </source>
</evidence>
<accession>A0A2W5QQN8</accession>
<evidence type="ECO:0000256" key="5">
    <source>
        <dbReference type="SAM" id="MobiDB-lite"/>
    </source>
</evidence>
<comment type="similarity">
    <text evidence="4">Belongs to the TonB-dependent receptor family.</text>
</comment>
<dbReference type="InterPro" id="IPR012910">
    <property type="entry name" value="Plug_dom"/>
</dbReference>
<evidence type="ECO:0000256" key="3">
    <source>
        <dbReference type="ARBA" id="ARBA00023237"/>
    </source>
</evidence>
<dbReference type="GO" id="GO:0009279">
    <property type="term" value="C:cell outer membrane"/>
    <property type="evidence" value="ECO:0007669"/>
    <property type="project" value="UniProtKB-SubCell"/>
</dbReference>
<proteinExistence type="inferred from homology"/>
<evidence type="ECO:0000259" key="8">
    <source>
        <dbReference type="Pfam" id="PF07715"/>
    </source>
</evidence>
<evidence type="ECO:0000256" key="4">
    <source>
        <dbReference type="RuleBase" id="RU003357"/>
    </source>
</evidence>
<reference evidence="9 10" key="1">
    <citation type="submission" date="2017-08" db="EMBL/GenBank/DDBJ databases">
        <title>Infants hospitalized years apart are colonized by the same room-sourced microbial strains.</title>
        <authorList>
            <person name="Brooks B."/>
            <person name="Olm M.R."/>
            <person name="Firek B.A."/>
            <person name="Baker R."/>
            <person name="Thomas B.C."/>
            <person name="Morowitz M.J."/>
            <person name="Banfield J.F."/>
        </authorList>
    </citation>
    <scope>NUCLEOTIDE SEQUENCE [LARGE SCALE GENOMIC DNA]</scope>
    <source>
        <strain evidence="9">S2_005_002_R2_33</strain>
    </source>
</reference>
<dbReference type="EMBL" id="QFPX01000002">
    <property type="protein sequence ID" value="PZQ57023.1"/>
    <property type="molecule type" value="Genomic_DNA"/>
</dbReference>
<dbReference type="InterPro" id="IPR000531">
    <property type="entry name" value="Beta-barrel_TonB"/>
</dbReference>
<keyword evidence="3" id="KW-0998">Cell outer membrane</keyword>
<dbReference type="PANTHER" id="PTHR40980">
    <property type="entry name" value="PLUG DOMAIN-CONTAINING PROTEIN"/>
    <property type="match status" value="1"/>
</dbReference>
<dbReference type="Gene3D" id="2.170.130.10">
    <property type="entry name" value="TonB-dependent receptor, plug domain"/>
    <property type="match status" value="1"/>
</dbReference>
<keyword evidence="9" id="KW-0675">Receptor</keyword>
<feature type="domain" description="TonB-dependent receptor-like beta-barrel" evidence="7">
    <location>
        <begin position="425"/>
        <end position="865"/>
    </location>
</feature>
<evidence type="ECO:0000313" key="9">
    <source>
        <dbReference type="EMBL" id="PZQ57023.1"/>
    </source>
</evidence>
<evidence type="ECO:0000256" key="1">
    <source>
        <dbReference type="ARBA" id="ARBA00004442"/>
    </source>
</evidence>
<gene>
    <name evidence="9" type="ORF">DI555_02545</name>
</gene>
<evidence type="ECO:0000256" key="2">
    <source>
        <dbReference type="ARBA" id="ARBA00023136"/>
    </source>
</evidence>
<feature type="signal peptide" evidence="6">
    <location>
        <begin position="1"/>
        <end position="24"/>
    </location>
</feature>
<dbReference type="InterPro" id="IPR036942">
    <property type="entry name" value="Beta-barrel_TonB_sf"/>
</dbReference>
<feature type="domain" description="TonB-dependent receptor plug" evidence="8">
    <location>
        <begin position="75"/>
        <end position="175"/>
    </location>
</feature>
<keyword evidence="2 4" id="KW-0472">Membrane</keyword>
<dbReference type="Pfam" id="PF00593">
    <property type="entry name" value="TonB_dep_Rec_b-barrel"/>
    <property type="match status" value="1"/>
</dbReference>
<dbReference type="Gene3D" id="2.40.170.20">
    <property type="entry name" value="TonB-dependent receptor, beta-barrel domain"/>
    <property type="match status" value="1"/>
</dbReference>
<comment type="subcellular location">
    <subcellularLocation>
        <location evidence="1 4">Cell outer membrane</location>
    </subcellularLocation>
</comment>
<sequence>MTKPRLLPLLLLSTSLLSPAAAWAQDSTATSGESAPAPDDQSATEAGDTEAAAPDVSIPGGAIIVTGNRNRNIVRTSPQVVSVLSNEEIERTGEGDIAGALSRVTGLSVVGNGYVYVRGLGDRYSLALLNGSPLPSPEPLKRVVPLDLFPTSIVASSLVQKSYSANFPGEFGGGVINLTTKAIPTESYLEIGGGIGWDTESTNKLSYSYYGSKTDWTGYDNGNRDIPAPLKSYLAGDTPLVSTSDQAKEIGSVLFTGRNSVVQRINKTQPNFSGQINGGTSFDLGGATLGVIASAGYSNTTRTRDAIQQLTQGSSAQTDQLYEDFHAVQTSNRVVANGLLGLGIEWGSNKVRWTNTYIHDTDKFTSLKVGQKNGATGVDFMQQKTAWYERQLFNTQLAAELKPADDTEIDLRAGYANSKRDAPFEIDAEYVRTNTPGVYGSNFVNTLGTGSVDPTTISFSKLDEDVWSASADVSHHFAPGWTGTVGYAYQLNSRSNENRQFGVFASGDSALIQGLGLLRLDLLLQPDMWYVSEAGPNYNLELRDLTYNVGKFESRLLNHAFYGKVDGELTPGLTFDLGARWEYAKESSTLLPVGAPAQTATNLKNEYFLPALTLTYEIQPGMQVRVNGSKTIARPQFRELVYQAFYDPDSNRTYQGNPLLQDSQLYNAEARFEYYFAPEQRFSVGAFYKHLKNPIESYLTGTEAFITSYANAPAADLYGAEIEAVKYVPLDSMGSFFDTRRLMLSANYTFTESKLKVKDDDTVLIYGASTTQRASDYFQDGAPLTGQSKHLANVQIGFEDTEHLSQQTLLLNYASKRTVSRGFIGVTRQPDIIENPGFTLDLVIRQGIELGGDKQIELKLEGRNLTGRKHEEYQDLEDGRIEFNTYDLGRVFTLSATAKF</sequence>
<dbReference type="AlphaFoldDB" id="A0A2W5QQN8"/>
<feature type="region of interest" description="Disordered" evidence="5">
    <location>
        <begin position="27"/>
        <end position="54"/>
    </location>
</feature>
<keyword evidence="4" id="KW-0798">TonB box</keyword>
<evidence type="ECO:0000256" key="6">
    <source>
        <dbReference type="SAM" id="SignalP"/>
    </source>
</evidence>
<dbReference type="InterPro" id="IPR037066">
    <property type="entry name" value="Plug_dom_sf"/>
</dbReference>
<dbReference type="Pfam" id="PF07715">
    <property type="entry name" value="Plug"/>
    <property type="match status" value="1"/>
</dbReference>
<dbReference type="SUPFAM" id="SSF56935">
    <property type="entry name" value="Porins"/>
    <property type="match status" value="1"/>
</dbReference>
<keyword evidence="6" id="KW-0732">Signal</keyword>
<protein>
    <submittedName>
        <fullName evidence="9">TonB-dependent receptor</fullName>
    </submittedName>
</protein>